<name>A0A1Y5TKQ9_9PROT</name>
<sequence length="295" mass="31284">MLAYITAVAIVFCIYALLTLSLNLHFGFTGLINFGHVGFFAIGAYAAALCSLNGMPYVVGFTAAAALAALAAWPLGLLALRLREDYLAIVTLAFSEIVRVVITAEEWLTNGVQGLPGIPRPFASLGIGGNAELAYLALVVTAVVLAILLIRHLVRSPFGRLIQAIRDDEVAVKALGKNPAGVKVRVFMIGAAIAGIAGALYAHYMNYIVPDQFLPLVTFYVWMAMILGGAGSISGSLVGAGVLIGILEGSRVVRDLLPNVMQVEMASLRLALVGLLLVLFVLYRPNGLMVKRDES</sequence>
<dbReference type="CDD" id="cd06581">
    <property type="entry name" value="TM_PBP1_LivM_like"/>
    <property type="match status" value="1"/>
</dbReference>
<keyword evidence="4 6" id="KW-1133">Transmembrane helix</keyword>
<feature type="transmembrane region" description="Helical" evidence="6">
    <location>
        <begin position="6"/>
        <end position="24"/>
    </location>
</feature>
<keyword evidence="3 6" id="KW-0812">Transmembrane</keyword>
<feature type="transmembrane region" description="Helical" evidence="6">
    <location>
        <begin position="133"/>
        <end position="154"/>
    </location>
</feature>
<evidence type="ECO:0000313" key="8">
    <source>
        <dbReference type="Proteomes" id="UP000193200"/>
    </source>
</evidence>
<dbReference type="Proteomes" id="UP000193200">
    <property type="component" value="Unassembled WGS sequence"/>
</dbReference>
<comment type="subcellular location">
    <subcellularLocation>
        <location evidence="1">Cell membrane</location>
        <topology evidence="1">Multi-pass membrane protein</topology>
    </subcellularLocation>
</comment>
<evidence type="ECO:0000256" key="4">
    <source>
        <dbReference type="ARBA" id="ARBA00022989"/>
    </source>
</evidence>
<evidence type="ECO:0000313" key="7">
    <source>
        <dbReference type="EMBL" id="SLN64332.1"/>
    </source>
</evidence>
<organism evidence="7 8">
    <name type="scientific">Oceanibacterium hippocampi</name>
    <dbReference type="NCBI Taxonomy" id="745714"/>
    <lineage>
        <taxon>Bacteria</taxon>
        <taxon>Pseudomonadati</taxon>
        <taxon>Pseudomonadota</taxon>
        <taxon>Alphaproteobacteria</taxon>
        <taxon>Sneathiellales</taxon>
        <taxon>Sneathiellaceae</taxon>
        <taxon>Oceanibacterium</taxon>
    </lineage>
</organism>
<dbReference type="RefSeq" id="WP_085884228.1">
    <property type="nucleotide sequence ID" value="NZ_FWFR01000002.1"/>
</dbReference>
<dbReference type="PANTHER" id="PTHR30482:SF1">
    <property type="entry name" value="BRANCHED-CHAIN AMINO ACID TRANSPORT PERMEASE PROTEIN LIVM-RELATED"/>
    <property type="match status" value="1"/>
</dbReference>
<dbReference type="GO" id="GO:0005886">
    <property type="term" value="C:plasma membrane"/>
    <property type="evidence" value="ECO:0007669"/>
    <property type="project" value="UniProtKB-SubCell"/>
</dbReference>
<dbReference type="InterPro" id="IPR043428">
    <property type="entry name" value="LivM-like"/>
</dbReference>
<feature type="transmembrane region" description="Helical" evidence="6">
    <location>
        <begin position="219"/>
        <end position="246"/>
    </location>
</feature>
<evidence type="ECO:0000256" key="5">
    <source>
        <dbReference type="ARBA" id="ARBA00023136"/>
    </source>
</evidence>
<dbReference type="OrthoDB" id="9814461at2"/>
<keyword evidence="8" id="KW-1185">Reference proteome</keyword>
<reference evidence="7 8" key="1">
    <citation type="submission" date="2017-03" db="EMBL/GenBank/DDBJ databases">
        <authorList>
            <person name="Afonso C.L."/>
            <person name="Miller P.J."/>
            <person name="Scott M.A."/>
            <person name="Spackman E."/>
            <person name="Goraichik I."/>
            <person name="Dimitrov K.M."/>
            <person name="Suarez D.L."/>
            <person name="Swayne D.E."/>
        </authorList>
    </citation>
    <scope>NUCLEOTIDE SEQUENCE [LARGE SCALE GENOMIC DNA]</scope>
    <source>
        <strain evidence="7 8">CECT 7691</strain>
    </source>
</reference>
<gene>
    <name evidence="7" type="ORF">OCH7691_02910</name>
</gene>
<feature type="transmembrane region" description="Helical" evidence="6">
    <location>
        <begin position="55"/>
        <end position="79"/>
    </location>
</feature>
<protein>
    <submittedName>
        <fullName evidence="7">Leucine/isoleucine/valine transporter permease subunit</fullName>
    </submittedName>
</protein>
<evidence type="ECO:0000256" key="1">
    <source>
        <dbReference type="ARBA" id="ARBA00004651"/>
    </source>
</evidence>
<feature type="transmembrane region" description="Helical" evidence="6">
    <location>
        <begin position="31"/>
        <end position="49"/>
    </location>
</feature>
<dbReference type="Pfam" id="PF02653">
    <property type="entry name" value="BPD_transp_2"/>
    <property type="match status" value="1"/>
</dbReference>
<feature type="transmembrane region" description="Helical" evidence="6">
    <location>
        <begin position="266"/>
        <end position="283"/>
    </location>
</feature>
<dbReference type="AlphaFoldDB" id="A0A1Y5TKQ9"/>
<dbReference type="GO" id="GO:0015658">
    <property type="term" value="F:branched-chain amino acid transmembrane transporter activity"/>
    <property type="evidence" value="ECO:0007669"/>
    <property type="project" value="InterPro"/>
</dbReference>
<dbReference type="InParanoid" id="A0A1Y5TKQ9"/>
<evidence type="ECO:0000256" key="6">
    <source>
        <dbReference type="SAM" id="Phobius"/>
    </source>
</evidence>
<keyword evidence="5 6" id="KW-0472">Membrane</keyword>
<dbReference type="InterPro" id="IPR001851">
    <property type="entry name" value="ABC_transp_permease"/>
</dbReference>
<accession>A0A1Y5TKQ9</accession>
<keyword evidence="2" id="KW-1003">Cell membrane</keyword>
<dbReference type="EMBL" id="FWFR01000002">
    <property type="protein sequence ID" value="SLN64332.1"/>
    <property type="molecule type" value="Genomic_DNA"/>
</dbReference>
<proteinExistence type="predicted"/>
<feature type="transmembrane region" description="Helical" evidence="6">
    <location>
        <begin position="186"/>
        <end position="207"/>
    </location>
</feature>
<dbReference type="PANTHER" id="PTHR30482">
    <property type="entry name" value="HIGH-AFFINITY BRANCHED-CHAIN AMINO ACID TRANSPORT SYSTEM PERMEASE"/>
    <property type="match status" value="1"/>
</dbReference>
<evidence type="ECO:0000256" key="2">
    <source>
        <dbReference type="ARBA" id="ARBA00022475"/>
    </source>
</evidence>
<evidence type="ECO:0000256" key="3">
    <source>
        <dbReference type="ARBA" id="ARBA00022692"/>
    </source>
</evidence>